<organism evidence="1 2">
    <name type="scientific">Solanum commersonii</name>
    <name type="common">Commerson's wild potato</name>
    <name type="synonym">Commerson's nightshade</name>
    <dbReference type="NCBI Taxonomy" id="4109"/>
    <lineage>
        <taxon>Eukaryota</taxon>
        <taxon>Viridiplantae</taxon>
        <taxon>Streptophyta</taxon>
        <taxon>Embryophyta</taxon>
        <taxon>Tracheophyta</taxon>
        <taxon>Spermatophyta</taxon>
        <taxon>Magnoliopsida</taxon>
        <taxon>eudicotyledons</taxon>
        <taxon>Gunneridae</taxon>
        <taxon>Pentapetalae</taxon>
        <taxon>asterids</taxon>
        <taxon>lamiids</taxon>
        <taxon>Solanales</taxon>
        <taxon>Solanaceae</taxon>
        <taxon>Solanoideae</taxon>
        <taxon>Solaneae</taxon>
        <taxon>Solanum</taxon>
    </lineage>
</organism>
<reference evidence="1 2" key="1">
    <citation type="submission" date="2020-09" db="EMBL/GenBank/DDBJ databases">
        <title>De no assembly of potato wild relative species, Solanum commersonii.</title>
        <authorList>
            <person name="Cho K."/>
        </authorList>
    </citation>
    <scope>NUCLEOTIDE SEQUENCE [LARGE SCALE GENOMIC DNA]</scope>
    <source>
        <strain evidence="1">LZ3.2</strain>
        <tissue evidence="1">Leaf</tissue>
    </source>
</reference>
<dbReference type="Proteomes" id="UP000824120">
    <property type="component" value="Chromosome 7"/>
</dbReference>
<evidence type="ECO:0000313" key="2">
    <source>
        <dbReference type="Proteomes" id="UP000824120"/>
    </source>
</evidence>
<dbReference type="EMBL" id="JACXVP010000007">
    <property type="protein sequence ID" value="KAG5596219.1"/>
    <property type="molecule type" value="Genomic_DNA"/>
</dbReference>
<sequence>MLASIGPGVGLETAASQATNLACRTNEEQNLKNGEFCKWFPK</sequence>
<name>A0A9J5Y6B6_SOLCO</name>
<proteinExistence type="predicted"/>
<evidence type="ECO:0000313" key="1">
    <source>
        <dbReference type="EMBL" id="KAG5596219.1"/>
    </source>
</evidence>
<accession>A0A9J5Y6B6</accession>
<comment type="caution">
    <text evidence="1">The sequence shown here is derived from an EMBL/GenBank/DDBJ whole genome shotgun (WGS) entry which is preliminary data.</text>
</comment>
<dbReference type="AlphaFoldDB" id="A0A9J5Y6B6"/>
<keyword evidence="2" id="KW-1185">Reference proteome</keyword>
<protein>
    <submittedName>
        <fullName evidence="1">Uncharacterized protein</fullName>
    </submittedName>
</protein>
<gene>
    <name evidence="1" type="ORF">H5410_037451</name>
</gene>